<reference evidence="1 2" key="1">
    <citation type="journal article" date="2013" name="Nature">
        <title>Insights into bilaterian evolution from three spiralian genomes.</title>
        <authorList>
            <person name="Simakov O."/>
            <person name="Marletaz F."/>
            <person name="Cho S.J."/>
            <person name="Edsinger-Gonzales E."/>
            <person name="Havlak P."/>
            <person name="Hellsten U."/>
            <person name="Kuo D.H."/>
            <person name="Larsson T."/>
            <person name="Lv J."/>
            <person name="Arendt D."/>
            <person name="Savage R."/>
            <person name="Osoegawa K."/>
            <person name="de Jong P."/>
            <person name="Grimwood J."/>
            <person name="Chapman J.A."/>
            <person name="Shapiro H."/>
            <person name="Aerts A."/>
            <person name="Otillar R.P."/>
            <person name="Terry A.Y."/>
            <person name="Boore J.L."/>
            <person name="Grigoriev I.V."/>
            <person name="Lindberg D.R."/>
            <person name="Seaver E.C."/>
            <person name="Weisblat D.A."/>
            <person name="Putnam N.H."/>
            <person name="Rokhsar D.S."/>
        </authorList>
    </citation>
    <scope>NUCLEOTIDE SEQUENCE [LARGE SCALE GENOMIC DNA]</scope>
</reference>
<dbReference type="GeneID" id="20239707"/>
<dbReference type="CTD" id="20239707"/>
<name>V4A169_LOTGI</name>
<dbReference type="EMBL" id="KB202444">
    <property type="protein sequence ID" value="ESO90387.1"/>
    <property type="molecule type" value="Genomic_DNA"/>
</dbReference>
<proteinExistence type="predicted"/>
<dbReference type="RefSeq" id="XP_009059056.1">
    <property type="nucleotide sequence ID" value="XM_009060808.1"/>
</dbReference>
<keyword evidence="2" id="KW-1185">Reference proteome</keyword>
<evidence type="ECO:0000313" key="1">
    <source>
        <dbReference type="EMBL" id="ESO90387.1"/>
    </source>
</evidence>
<gene>
    <name evidence="1" type="ORF">LOTGIDRAFT_164313</name>
</gene>
<dbReference type="Proteomes" id="UP000030746">
    <property type="component" value="Unassembled WGS sequence"/>
</dbReference>
<sequence>MSDSFSFPDKCSGSCAHTCTFDGRKYETLGGLTSSISCVVDDNLICDSADKNHHHQNTLVHEFGHLVMHYMPSHLRSQGEDLAFLCTTGPDNVEVQYTYNPDVWNVRQYTQNFTNVETKKEDGRLFCRFTQSSLPRFDDNGAVNFNLTEKWYLFLAYGGTLPRSLIDYITLHPNLFYYLLILT</sequence>
<dbReference type="OrthoDB" id="6418377at2759"/>
<protein>
    <submittedName>
        <fullName evidence="1">Uncharacterized protein</fullName>
    </submittedName>
</protein>
<organism evidence="1 2">
    <name type="scientific">Lottia gigantea</name>
    <name type="common">Giant owl limpet</name>
    <dbReference type="NCBI Taxonomy" id="225164"/>
    <lineage>
        <taxon>Eukaryota</taxon>
        <taxon>Metazoa</taxon>
        <taxon>Spiralia</taxon>
        <taxon>Lophotrochozoa</taxon>
        <taxon>Mollusca</taxon>
        <taxon>Gastropoda</taxon>
        <taxon>Patellogastropoda</taxon>
        <taxon>Lottioidea</taxon>
        <taxon>Lottiidae</taxon>
        <taxon>Lottia</taxon>
    </lineage>
</organism>
<accession>V4A169</accession>
<dbReference type="AlphaFoldDB" id="V4A169"/>
<dbReference type="KEGG" id="lgi:LOTGIDRAFT_164313"/>
<dbReference type="HOGENOM" id="CLU_1476779_0_0_1"/>
<evidence type="ECO:0000313" key="2">
    <source>
        <dbReference type="Proteomes" id="UP000030746"/>
    </source>
</evidence>